<dbReference type="Gene3D" id="3.40.50.1820">
    <property type="entry name" value="alpha/beta hydrolase"/>
    <property type="match status" value="2"/>
</dbReference>
<dbReference type="GO" id="GO:0016787">
    <property type="term" value="F:hydrolase activity"/>
    <property type="evidence" value="ECO:0007669"/>
    <property type="project" value="UniProtKB-KW"/>
</dbReference>
<evidence type="ECO:0000313" key="6">
    <source>
        <dbReference type="Ensembl" id="ENSAMXP00005023006.1"/>
    </source>
</evidence>
<dbReference type="InterPro" id="IPR019819">
    <property type="entry name" value="Carboxylesterase_B_CS"/>
</dbReference>
<proteinExistence type="inferred from homology"/>
<dbReference type="PROSITE" id="PS00122">
    <property type="entry name" value="CARBOXYLESTERASE_B_1"/>
    <property type="match status" value="2"/>
</dbReference>
<keyword evidence="3" id="KW-1015">Disulfide bond</keyword>
<dbReference type="AlphaFoldDB" id="A0A8B9R7C4"/>
<dbReference type="InterPro" id="IPR019826">
    <property type="entry name" value="Carboxylesterase_B_AS"/>
</dbReference>
<evidence type="ECO:0000259" key="5">
    <source>
        <dbReference type="Pfam" id="PF00135"/>
    </source>
</evidence>
<evidence type="ECO:0000256" key="1">
    <source>
        <dbReference type="ARBA" id="ARBA00005964"/>
    </source>
</evidence>
<protein>
    <recommendedName>
        <fullName evidence="4">Carboxylic ester hydrolase</fullName>
        <ecNumber evidence="4">3.1.1.-</ecNumber>
    </recommendedName>
</protein>
<comment type="similarity">
    <text evidence="1 4">Belongs to the type-B carboxylesterase/lipase family.</text>
</comment>
<feature type="domain" description="Carboxylesterase type B" evidence="5">
    <location>
        <begin position="1"/>
        <end position="399"/>
    </location>
</feature>
<reference evidence="6" key="1">
    <citation type="submission" date="2025-08" db="UniProtKB">
        <authorList>
            <consortium name="Ensembl"/>
        </authorList>
    </citation>
    <scope>IDENTIFICATION</scope>
</reference>
<evidence type="ECO:0000256" key="4">
    <source>
        <dbReference type="RuleBase" id="RU361235"/>
    </source>
</evidence>
<organism evidence="6 7">
    <name type="scientific">Astyanax mexicanus</name>
    <name type="common">Blind cave fish</name>
    <name type="synonym">Astyanax fasciatus mexicanus</name>
    <dbReference type="NCBI Taxonomy" id="7994"/>
    <lineage>
        <taxon>Eukaryota</taxon>
        <taxon>Metazoa</taxon>
        <taxon>Chordata</taxon>
        <taxon>Craniata</taxon>
        <taxon>Vertebrata</taxon>
        <taxon>Euteleostomi</taxon>
        <taxon>Actinopterygii</taxon>
        <taxon>Neopterygii</taxon>
        <taxon>Teleostei</taxon>
        <taxon>Ostariophysi</taxon>
        <taxon>Characiformes</taxon>
        <taxon>Characoidei</taxon>
        <taxon>Acestrorhamphidae</taxon>
        <taxon>Acestrorhamphinae</taxon>
        <taxon>Astyanax</taxon>
    </lineage>
</organism>
<accession>A0A8B9R7C4</accession>
<evidence type="ECO:0000256" key="2">
    <source>
        <dbReference type="ARBA" id="ARBA00022801"/>
    </source>
</evidence>
<dbReference type="PANTHER" id="PTHR11559">
    <property type="entry name" value="CARBOXYLESTERASE"/>
    <property type="match status" value="1"/>
</dbReference>
<sequence>MVWIHGGALTIGGTFMQDGGVLSAYQNVVVVVIQYRLGILGFFSTGDEHSPGNYGLLDQVAALQWVQENIHSFGGDPGSVTILGESAGGFSVSLQILSPLSAGLFRYAIAESGTATMDSLLADDPLPTAQHLANLSSCDISSSKTMVDCVMNMSEEELLRNAEKAELISVKVAVDGQFLPKPVYEILQNQQFHKVPFITGINDDEGGFSLLHFRLRPGWTEGVDREQALAVMPFMNPQLSDRQVREAVLNEYVGSTDDPIKIRDGVREMYGDLMFNIPARKTAKYHKDSGAPVYLYEFQHTLSLFKKMRPSFVGCDHGDELTFVFGTCFTNIDLPVQFTEGENELCRTLMSYWGNFARTGSPNGPGLTPWPEHGADAEYLAIGLEQKPAKNLKGKHYTFITETLPRLIIEKKDGPVVQTKLGALKGEYLMVKGKDTVVHSYLGVPFAKPPLGPLRLAPPQPAEAWAGVRDATQQPNICIQSRPLLVQLLQMFAVNMDIPEISEDCLYLNVYTPAKPGEDTKLPVMVWIHGGAFTIGSASMQDGSVLAAYQNVVVVVIQYRLGVLGFFSTGDEHSPGNYGLLDQVAALQWVQENIYSFGGDPGKVTIFGESAGGVSVSLQILSPLSAGLFHSAVAQSGSSAVDAIWASDPLPTTQHLANISGCDISSSKTMVDCVMKLSKEELLRTAEAVSFSLFYVQ</sequence>
<dbReference type="FunFam" id="3.40.50.1820:FF:000011">
    <property type="entry name" value="Carboxylic ester hydrolase"/>
    <property type="match status" value="2"/>
</dbReference>
<dbReference type="SUPFAM" id="SSF53474">
    <property type="entry name" value="alpha/beta-Hydrolases"/>
    <property type="match status" value="2"/>
</dbReference>
<dbReference type="InterPro" id="IPR029058">
    <property type="entry name" value="AB_hydrolase_fold"/>
</dbReference>
<dbReference type="InterPro" id="IPR050309">
    <property type="entry name" value="Type-B_Carboxylest/Lipase"/>
</dbReference>
<evidence type="ECO:0000313" key="7">
    <source>
        <dbReference type="Proteomes" id="UP000694621"/>
    </source>
</evidence>
<name>A0A8B9R7C4_ASTMX</name>
<dbReference type="EC" id="3.1.1.-" evidence="4"/>
<dbReference type="Ensembl" id="ENSAMXT00005025413.1">
    <property type="protein sequence ID" value="ENSAMXP00005023006.1"/>
    <property type="gene ID" value="ENSAMXG00005011787.1"/>
</dbReference>
<dbReference type="PROSITE" id="PS00941">
    <property type="entry name" value="CARBOXYLESTERASE_B_2"/>
    <property type="match status" value="1"/>
</dbReference>
<dbReference type="InterPro" id="IPR002018">
    <property type="entry name" value="CarbesteraseB"/>
</dbReference>
<dbReference type="Proteomes" id="UP000694621">
    <property type="component" value="Unplaced"/>
</dbReference>
<dbReference type="Pfam" id="PF00135">
    <property type="entry name" value="COesterase"/>
    <property type="match status" value="2"/>
</dbReference>
<evidence type="ECO:0000256" key="3">
    <source>
        <dbReference type="ARBA" id="ARBA00023157"/>
    </source>
</evidence>
<keyword evidence="2 4" id="KW-0378">Hydrolase</keyword>
<feature type="domain" description="Carboxylesterase type B" evidence="5">
    <location>
        <begin position="414"/>
        <end position="688"/>
    </location>
</feature>